<protein>
    <submittedName>
        <fullName evidence="3">AGE family epimerase/isomerase</fullName>
    </submittedName>
</protein>
<accession>A0ABV6ENB6</accession>
<keyword evidence="2" id="KW-0413">Isomerase</keyword>
<comment type="caution">
    <text evidence="3">The sequence shown here is derived from an EMBL/GenBank/DDBJ whole genome shotgun (WGS) entry which is preliminary data.</text>
</comment>
<dbReference type="InterPro" id="IPR012341">
    <property type="entry name" value="6hp_glycosidase-like_sf"/>
</dbReference>
<dbReference type="SUPFAM" id="SSF48208">
    <property type="entry name" value="Six-hairpin glycosidases"/>
    <property type="match status" value="1"/>
</dbReference>
<organism evidence="3 4">
    <name type="scientific">Rhodopseudomonas telluris</name>
    <dbReference type="NCBI Taxonomy" id="644215"/>
    <lineage>
        <taxon>Bacteria</taxon>
        <taxon>Pseudomonadati</taxon>
        <taxon>Pseudomonadota</taxon>
        <taxon>Alphaproteobacteria</taxon>
        <taxon>Hyphomicrobiales</taxon>
        <taxon>Nitrobacteraceae</taxon>
        <taxon>Rhodopseudomonas</taxon>
    </lineage>
</organism>
<dbReference type="RefSeq" id="WP_378384774.1">
    <property type="nucleotide sequence ID" value="NZ_JBHLWM010000001.1"/>
</dbReference>
<dbReference type="Proteomes" id="UP001589775">
    <property type="component" value="Unassembled WGS sequence"/>
</dbReference>
<evidence type="ECO:0000256" key="1">
    <source>
        <dbReference type="ARBA" id="ARBA00008558"/>
    </source>
</evidence>
<sequence>MIAFLIEWMEMQQPCASKDECDIVATLKSTIIEHALPLWSGVGWDDTRGGFVERLDQFGRPDLDATRRVRVQARQIYCFAKAAQCGWYPEGRALALKGLDYLLSKAKGRDGKPGYVHTLGPDGTTLDSRRDCYDHAFVLLALSNVYALDQDAQVRGEIDELTAFLDGPMRSESGGYRESLPDALPRRQNPHMHLLEAMIAAFDATGDVAFRNLAGELFALFTSRFYDQQRCVLGEYFETDWTMIEPVCVEPGHQAEWTWLLKEYQRISGHDTAAYREQLLTSTLRYQDASGCLVDEGNAEGVITKSTRRCWPQTELAKAWLAQAQHGVAGAEQAARTALQSLYSNYLCHPVRGGWYDQFDQSGRSLVDAVPASTFYHVFCAVHEAEQVLG</sequence>
<keyword evidence="4" id="KW-1185">Reference proteome</keyword>
<comment type="similarity">
    <text evidence="1">Belongs to the N-acylglucosamine 2-epimerase family.</text>
</comment>
<evidence type="ECO:0000313" key="4">
    <source>
        <dbReference type="Proteomes" id="UP001589775"/>
    </source>
</evidence>
<proteinExistence type="inferred from homology"/>
<dbReference type="Pfam" id="PF07221">
    <property type="entry name" value="GlcNAc_2-epim"/>
    <property type="match status" value="1"/>
</dbReference>
<evidence type="ECO:0000256" key="2">
    <source>
        <dbReference type="ARBA" id="ARBA00023235"/>
    </source>
</evidence>
<gene>
    <name evidence="3" type="ORF">ACFFJ6_04460</name>
</gene>
<dbReference type="EMBL" id="JBHLWM010000001">
    <property type="protein sequence ID" value="MFC0239704.1"/>
    <property type="molecule type" value="Genomic_DNA"/>
</dbReference>
<reference evidence="3 4" key="1">
    <citation type="submission" date="2024-09" db="EMBL/GenBank/DDBJ databases">
        <authorList>
            <person name="Sun Q."/>
            <person name="Mori K."/>
        </authorList>
    </citation>
    <scope>NUCLEOTIDE SEQUENCE [LARGE SCALE GENOMIC DNA]</scope>
    <source>
        <strain evidence="3 4">KCTC 23279</strain>
    </source>
</reference>
<name>A0ABV6ENB6_9BRAD</name>
<dbReference type="PANTHER" id="PTHR15108">
    <property type="entry name" value="N-ACYLGLUCOSAMINE-2-EPIMERASE"/>
    <property type="match status" value="1"/>
</dbReference>
<dbReference type="InterPro" id="IPR010819">
    <property type="entry name" value="AGE/CE"/>
</dbReference>
<dbReference type="InterPro" id="IPR008928">
    <property type="entry name" value="6-hairpin_glycosidase_sf"/>
</dbReference>
<evidence type="ECO:0000313" key="3">
    <source>
        <dbReference type="EMBL" id="MFC0239704.1"/>
    </source>
</evidence>
<dbReference type="Gene3D" id="1.50.10.10">
    <property type="match status" value="1"/>
</dbReference>